<evidence type="ECO:0000313" key="1">
    <source>
        <dbReference type="EMBL" id="EGO29846.1"/>
    </source>
</evidence>
<dbReference type="EMBL" id="GL945429">
    <property type="protein sequence ID" value="EGO29846.1"/>
    <property type="molecule type" value="Genomic_DNA"/>
</dbReference>
<dbReference type="GeneID" id="18817660"/>
<accession>F8NJE8</accession>
<reference evidence="1" key="1">
    <citation type="submission" date="2011-04" db="EMBL/GenBank/DDBJ databases">
        <title>Evolution of plant cell wall degrading machinery underlies the functional diversity of forest fungi.</title>
        <authorList>
            <consortium name="US DOE Joint Genome Institute (JGI-PGF)"/>
            <person name="Eastwood D.C."/>
            <person name="Floudas D."/>
            <person name="Binder M."/>
            <person name="Majcherczyk A."/>
            <person name="Schneider P."/>
            <person name="Aerts A."/>
            <person name="Asiegbu F.O."/>
            <person name="Baker S.E."/>
            <person name="Barry K."/>
            <person name="Bendiksby M."/>
            <person name="Blumentritt M."/>
            <person name="Coutinho P.M."/>
            <person name="Cullen D."/>
            <person name="Cullen D."/>
            <person name="Gathman A."/>
            <person name="Goodell B."/>
            <person name="Henrissat B."/>
            <person name="Ihrmark K."/>
            <person name="Kauserud H."/>
            <person name="Kohler A."/>
            <person name="LaButti K."/>
            <person name="Lapidus A."/>
            <person name="Lavin J.L."/>
            <person name="Lee Y.-H."/>
            <person name="Lindquist E."/>
            <person name="Lilly W."/>
            <person name="Lucas S."/>
            <person name="Morin E."/>
            <person name="Murat C."/>
            <person name="Oguiza J.A."/>
            <person name="Park J."/>
            <person name="Pisabarro A.G."/>
            <person name="Riley R."/>
            <person name="Rosling A."/>
            <person name="Salamov A."/>
            <person name="Schmidt O."/>
            <person name="Schmutz J."/>
            <person name="Skrede I."/>
            <person name="Stenlid J."/>
            <person name="Wiebenga A."/>
            <person name="Xie X."/>
            <person name="Kues U."/>
            <person name="Hibbett D.S."/>
            <person name="Hoffmeister D."/>
            <person name="Hogberg N."/>
            <person name="Martin F."/>
            <person name="Grigoriev I.V."/>
            <person name="Watkinson S.C."/>
        </authorList>
    </citation>
    <scope>NUCLEOTIDE SEQUENCE</scope>
    <source>
        <strain evidence="1">S7.9</strain>
    </source>
</reference>
<gene>
    <name evidence="1" type="ORF">SERLADRAFT_458154</name>
</gene>
<sequence>MQATGDGRTYTDDLLIAWSRHEVGMPRWHSFHNLWAMLIRAWYRYNRIVIAPLTGLRQHRVCVPGGPW</sequence>
<protein>
    <submittedName>
        <fullName evidence="1">Uncharacterized protein</fullName>
    </submittedName>
</protein>
<proteinExistence type="predicted"/>
<dbReference type="KEGG" id="sla:SERLADRAFT_458154"/>
<dbReference type="Proteomes" id="UP000008064">
    <property type="component" value="Unassembled WGS sequence"/>
</dbReference>
<dbReference type="RefSeq" id="XP_007314088.1">
    <property type="nucleotide sequence ID" value="XM_007314026.1"/>
</dbReference>
<dbReference type="HOGENOM" id="CLU_2795542_0_0_1"/>
<organism>
    <name type="scientific">Serpula lacrymans var. lacrymans (strain S7.9)</name>
    <name type="common">Dry rot fungus</name>
    <dbReference type="NCBI Taxonomy" id="578457"/>
    <lineage>
        <taxon>Eukaryota</taxon>
        <taxon>Fungi</taxon>
        <taxon>Dikarya</taxon>
        <taxon>Basidiomycota</taxon>
        <taxon>Agaricomycotina</taxon>
        <taxon>Agaricomycetes</taxon>
        <taxon>Agaricomycetidae</taxon>
        <taxon>Boletales</taxon>
        <taxon>Coniophorineae</taxon>
        <taxon>Serpulaceae</taxon>
        <taxon>Serpula</taxon>
    </lineage>
</organism>
<dbReference type="AlphaFoldDB" id="F8NJE8"/>
<name>F8NJE8_SERL9</name>